<keyword evidence="6" id="KW-0808">Transferase</keyword>
<dbReference type="PANTHER" id="PTHR45528:SF1">
    <property type="entry name" value="SENSOR HISTIDINE KINASE CPXA"/>
    <property type="match status" value="1"/>
</dbReference>
<evidence type="ECO:0000256" key="2">
    <source>
        <dbReference type="ARBA" id="ARBA00004651"/>
    </source>
</evidence>
<dbReference type="EC" id="2.7.13.3" evidence="3"/>
<dbReference type="InterPro" id="IPR004358">
    <property type="entry name" value="Sig_transdc_His_kin-like_C"/>
</dbReference>
<sequence>MSIKVKLLLSYILMTFLPVVLFALITTGLSLTFYGDKENGGTTPFWEQTNERNDWVAGVRTLAKADPERFTDSAFLNRMDQLLSPLQIGLVVVKNDRMVYSSPSVDRPGLEEELRRLEPDEPMRKWKPNAAGRYAAERHSLSFPDGGKGDVYILTDWSSFFQGMRQFFPLLLLTLLVVIGLTNGLVTFLVSRNLIRPLYRLKNAAEQIKEGNLNHEIHLNRKDEIGRLGEALEEMRSRLNESIRLQLQYEENRKELISNISHDLKTPITGIQACVDGIRDGIADTPAKRDKYMGMIARKTEEMDRLIDELFLFSKLDLKRLPFHPEPLDLNAYLQDYTVELGLDPRLEGVKVSYTSSGPGPVTVLADREKLERVLMNIIGNSLNYMDKPNKEIRVRLQDGPEEAIVSLEDNGPGIAESALPHIFDRFYRADPSRNTAAGGSGLGLAIVKQMIEGQGGAVGAESRLGQGTRLFFTLPKPNQEGKRP</sequence>
<dbReference type="PROSITE" id="PS50109">
    <property type="entry name" value="HIS_KIN"/>
    <property type="match status" value="1"/>
</dbReference>
<evidence type="ECO:0000313" key="17">
    <source>
        <dbReference type="EMBL" id="WNQ10635.1"/>
    </source>
</evidence>
<dbReference type="Proteomes" id="UP001305702">
    <property type="component" value="Chromosome"/>
</dbReference>
<dbReference type="Pfam" id="PF00672">
    <property type="entry name" value="HAMP"/>
    <property type="match status" value="1"/>
</dbReference>
<dbReference type="PROSITE" id="PS50885">
    <property type="entry name" value="HAMP"/>
    <property type="match status" value="1"/>
</dbReference>
<dbReference type="InterPro" id="IPR003594">
    <property type="entry name" value="HATPase_dom"/>
</dbReference>
<keyword evidence="12" id="KW-0902">Two-component regulatory system</keyword>
<evidence type="ECO:0000256" key="11">
    <source>
        <dbReference type="ARBA" id="ARBA00022989"/>
    </source>
</evidence>
<keyword evidence="13 14" id="KW-0472">Membrane</keyword>
<dbReference type="GO" id="GO:0005886">
    <property type="term" value="C:plasma membrane"/>
    <property type="evidence" value="ECO:0007669"/>
    <property type="project" value="UniProtKB-SubCell"/>
</dbReference>
<evidence type="ECO:0000256" key="7">
    <source>
        <dbReference type="ARBA" id="ARBA00022692"/>
    </source>
</evidence>
<evidence type="ECO:0000313" key="18">
    <source>
        <dbReference type="Proteomes" id="UP001305702"/>
    </source>
</evidence>
<dbReference type="SMART" id="SM00304">
    <property type="entry name" value="HAMP"/>
    <property type="match status" value="1"/>
</dbReference>
<dbReference type="CDD" id="cd00082">
    <property type="entry name" value="HisKA"/>
    <property type="match status" value="1"/>
</dbReference>
<feature type="domain" description="Histidine kinase" evidence="15">
    <location>
        <begin position="259"/>
        <end position="479"/>
    </location>
</feature>
<keyword evidence="10" id="KW-0067">ATP-binding</keyword>
<evidence type="ECO:0000256" key="10">
    <source>
        <dbReference type="ARBA" id="ARBA00022840"/>
    </source>
</evidence>
<evidence type="ECO:0000256" key="13">
    <source>
        <dbReference type="ARBA" id="ARBA00023136"/>
    </source>
</evidence>
<organism evidence="17 18">
    <name type="scientific">Paenibacillus aurantius</name>
    <dbReference type="NCBI Taxonomy" id="2918900"/>
    <lineage>
        <taxon>Bacteria</taxon>
        <taxon>Bacillati</taxon>
        <taxon>Bacillota</taxon>
        <taxon>Bacilli</taxon>
        <taxon>Bacillales</taxon>
        <taxon>Paenibacillaceae</taxon>
        <taxon>Paenibacillus</taxon>
    </lineage>
</organism>
<dbReference type="GO" id="GO:0005524">
    <property type="term" value="F:ATP binding"/>
    <property type="evidence" value="ECO:0007669"/>
    <property type="project" value="UniProtKB-KW"/>
</dbReference>
<protein>
    <recommendedName>
        <fullName evidence="3">histidine kinase</fullName>
        <ecNumber evidence="3">2.7.13.3</ecNumber>
    </recommendedName>
</protein>
<keyword evidence="18" id="KW-1185">Reference proteome</keyword>
<feature type="transmembrane region" description="Helical" evidence="14">
    <location>
        <begin position="7"/>
        <end position="34"/>
    </location>
</feature>
<name>A0AA96LC86_9BACL</name>
<dbReference type="KEGG" id="paun:MJA45_23920"/>
<dbReference type="CDD" id="cd00075">
    <property type="entry name" value="HATPase"/>
    <property type="match status" value="1"/>
</dbReference>
<dbReference type="PANTHER" id="PTHR45528">
    <property type="entry name" value="SENSOR HISTIDINE KINASE CPXA"/>
    <property type="match status" value="1"/>
</dbReference>
<dbReference type="FunFam" id="3.30.565.10:FF:000006">
    <property type="entry name" value="Sensor histidine kinase WalK"/>
    <property type="match status" value="1"/>
</dbReference>
<accession>A0AA96LC86</accession>
<evidence type="ECO:0000256" key="6">
    <source>
        <dbReference type="ARBA" id="ARBA00022679"/>
    </source>
</evidence>
<dbReference type="SUPFAM" id="SSF158472">
    <property type="entry name" value="HAMP domain-like"/>
    <property type="match status" value="1"/>
</dbReference>
<keyword evidence="9 17" id="KW-0418">Kinase</keyword>
<dbReference type="Pfam" id="PF02518">
    <property type="entry name" value="HATPase_c"/>
    <property type="match status" value="1"/>
</dbReference>
<keyword evidence="11 14" id="KW-1133">Transmembrane helix</keyword>
<evidence type="ECO:0000256" key="4">
    <source>
        <dbReference type="ARBA" id="ARBA00022475"/>
    </source>
</evidence>
<dbReference type="SUPFAM" id="SSF55874">
    <property type="entry name" value="ATPase domain of HSP90 chaperone/DNA topoisomerase II/histidine kinase"/>
    <property type="match status" value="1"/>
</dbReference>
<evidence type="ECO:0000259" key="15">
    <source>
        <dbReference type="PROSITE" id="PS50109"/>
    </source>
</evidence>
<dbReference type="GO" id="GO:0000155">
    <property type="term" value="F:phosphorelay sensor kinase activity"/>
    <property type="evidence" value="ECO:0007669"/>
    <property type="project" value="InterPro"/>
</dbReference>
<reference evidence="17 18" key="1">
    <citation type="submission" date="2022-02" db="EMBL/GenBank/DDBJ databases">
        <title>Paenibacillus sp. MBLB1776 Whole Genome Shotgun Sequencing.</title>
        <authorList>
            <person name="Hwang C.Y."/>
            <person name="Cho E.-S."/>
            <person name="Seo M.-J."/>
        </authorList>
    </citation>
    <scope>NUCLEOTIDE SEQUENCE [LARGE SCALE GENOMIC DNA]</scope>
    <source>
        <strain evidence="17 18">MBLB1776</strain>
    </source>
</reference>
<evidence type="ECO:0000256" key="14">
    <source>
        <dbReference type="SAM" id="Phobius"/>
    </source>
</evidence>
<evidence type="ECO:0000259" key="16">
    <source>
        <dbReference type="PROSITE" id="PS50885"/>
    </source>
</evidence>
<dbReference type="SMART" id="SM00388">
    <property type="entry name" value="HisKA"/>
    <property type="match status" value="1"/>
</dbReference>
<evidence type="ECO:0000256" key="5">
    <source>
        <dbReference type="ARBA" id="ARBA00022553"/>
    </source>
</evidence>
<keyword evidence="4" id="KW-1003">Cell membrane</keyword>
<proteinExistence type="predicted"/>
<evidence type="ECO:0000256" key="3">
    <source>
        <dbReference type="ARBA" id="ARBA00012438"/>
    </source>
</evidence>
<keyword evidence="8" id="KW-0547">Nucleotide-binding</keyword>
<feature type="transmembrane region" description="Helical" evidence="14">
    <location>
        <begin position="167"/>
        <end position="190"/>
    </location>
</feature>
<dbReference type="Gene3D" id="6.10.340.10">
    <property type="match status" value="1"/>
</dbReference>
<keyword evidence="5" id="KW-0597">Phosphoprotein</keyword>
<dbReference type="InterPro" id="IPR003661">
    <property type="entry name" value="HisK_dim/P_dom"/>
</dbReference>
<feature type="domain" description="HAMP" evidence="16">
    <location>
        <begin position="192"/>
        <end position="244"/>
    </location>
</feature>
<keyword evidence="7 14" id="KW-0812">Transmembrane</keyword>
<evidence type="ECO:0000256" key="12">
    <source>
        <dbReference type="ARBA" id="ARBA00023012"/>
    </source>
</evidence>
<comment type="catalytic activity">
    <reaction evidence="1">
        <text>ATP + protein L-histidine = ADP + protein N-phospho-L-histidine.</text>
        <dbReference type="EC" id="2.7.13.3"/>
    </reaction>
</comment>
<dbReference type="Gene3D" id="1.10.287.130">
    <property type="match status" value="1"/>
</dbReference>
<evidence type="ECO:0000256" key="8">
    <source>
        <dbReference type="ARBA" id="ARBA00022741"/>
    </source>
</evidence>
<dbReference type="RefSeq" id="WP_315604409.1">
    <property type="nucleotide sequence ID" value="NZ_CP130318.1"/>
</dbReference>
<dbReference type="CDD" id="cd06225">
    <property type="entry name" value="HAMP"/>
    <property type="match status" value="1"/>
</dbReference>
<gene>
    <name evidence="17" type="ORF">MJA45_23920</name>
</gene>
<evidence type="ECO:0000256" key="1">
    <source>
        <dbReference type="ARBA" id="ARBA00000085"/>
    </source>
</evidence>
<dbReference type="Gene3D" id="3.30.565.10">
    <property type="entry name" value="Histidine kinase-like ATPase, C-terminal domain"/>
    <property type="match status" value="1"/>
</dbReference>
<dbReference type="InterPro" id="IPR005467">
    <property type="entry name" value="His_kinase_dom"/>
</dbReference>
<dbReference type="SMART" id="SM00387">
    <property type="entry name" value="HATPase_c"/>
    <property type="match status" value="1"/>
</dbReference>
<comment type="subcellular location">
    <subcellularLocation>
        <location evidence="2">Cell membrane</location>
        <topology evidence="2">Multi-pass membrane protein</topology>
    </subcellularLocation>
</comment>
<dbReference type="InterPro" id="IPR036890">
    <property type="entry name" value="HATPase_C_sf"/>
</dbReference>
<dbReference type="EMBL" id="CP130318">
    <property type="protein sequence ID" value="WNQ10635.1"/>
    <property type="molecule type" value="Genomic_DNA"/>
</dbReference>
<dbReference type="InterPro" id="IPR036097">
    <property type="entry name" value="HisK_dim/P_sf"/>
</dbReference>
<dbReference type="AlphaFoldDB" id="A0AA96LC86"/>
<dbReference type="InterPro" id="IPR050398">
    <property type="entry name" value="HssS/ArlS-like"/>
</dbReference>
<dbReference type="SUPFAM" id="SSF47384">
    <property type="entry name" value="Homodimeric domain of signal transducing histidine kinase"/>
    <property type="match status" value="1"/>
</dbReference>
<dbReference type="PRINTS" id="PR00344">
    <property type="entry name" value="BCTRLSENSOR"/>
</dbReference>
<evidence type="ECO:0000256" key="9">
    <source>
        <dbReference type="ARBA" id="ARBA00022777"/>
    </source>
</evidence>
<dbReference type="Pfam" id="PF00512">
    <property type="entry name" value="HisKA"/>
    <property type="match status" value="1"/>
</dbReference>
<dbReference type="InterPro" id="IPR003660">
    <property type="entry name" value="HAMP_dom"/>
</dbReference>